<feature type="transmembrane region" description="Helical" evidence="8">
    <location>
        <begin position="189"/>
        <end position="206"/>
    </location>
</feature>
<accession>A0A2V1HX43</accession>
<organism evidence="10 11">
    <name type="scientific">Amnibacterium flavum</name>
    <dbReference type="NCBI Taxonomy" id="2173173"/>
    <lineage>
        <taxon>Bacteria</taxon>
        <taxon>Bacillati</taxon>
        <taxon>Actinomycetota</taxon>
        <taxon>Actinomycetes</taxon>
        <taxon>Micrococcales</taxon>
        <taxon>Microbacteriaceae</taxon>
        <taxon>Amnibacterium</taxon>
    </lineage>
</organism>
<evidence type="ECO:0000259" key="9">
    <source>
        <dbReference type="Pfam" id="PF01757"/>
    </source>
</evidence>
<dbReference type="GO" id="GO:0016413">
    <property type="term" value="F:O-acetyltransferase activity"/>
    <property type="evidence" value="ECO:0007669"/>
    <property type="project" value="TreeGrafter"/>
</dbReference>
<dbReference type="AlphaFoldDB" id="A0A2V1HX43"/>
<gene>
    <name evidence="10" type="ORF">DDQ50_05080</name>
</gene>
<protein>
    <recommendedName>
        <fullName evidence="9">Acyltransferase 3 domain-containing protein</fullName>
    </recommendedName>
</protein>
<keyword evidence="11" id="KW-1185">Reference proteome</keyword>
<evidence type="ECO:0000256" key="8">
    <source>
        <dbReference type="SAM" id="Phobius"/>
    </source>
</evidence>
<evidence type="ECO:0000256" key="5">
    <source>
        <dbReference type="ARBA" id="ARBA00022989"/>
    </source>
</evidence>
<evidence type="ECO:0000313" key="10">
    <source>
        <dbReference type="EMBL" id="PVZ95839.1"/>
    </source>
</evidence>
<evidence type="ECO:0000256" key="4">
    <source>
        <dbReference type="ARBA" id="ARBA00022692"/>
    </source>
</evidence>
<evidence type="ECO:0000313" key="11">
    <source>
        <dbReference type="Proteomes" id="UP000244893"/>
    </source>
</evidence>
<feature type="region of interest" description="Disordered" evidence="7">
    <location>
        <begin position="1"/>
        <end position="21"/>
    </location>
</feature>
<evidence type="ECO:0000256" key="7">
    <source>
        <dbReference type="SAM" id="MobiDB-lite"/>
    </source>
</evidence>
<name>A0A2V1HX43_9MICO</name>
<dbReference type="EMBL" id="QEOP01000001">
    <property type="protein sequence ID" value="PVZ95839.1"/>
    <property type="molecule type" value="Genomic_DNA"/>
</dbReference>
<feature type="domain" description="Acyltransferase 3" evidence="9">
    <location>
        <begin position="49"/>
        <end position="360"/>
    </location>
</feature>
<sequence length="411" mass="45315">MSPTVRGRRRRSSTDAPPRSRFPAISRSRVSIDQVMSRPIEGAERDRLSWVDAGRGVSMLLVTVFHVTFVMDGAFGPRVGIWPAIDDALVPLRMPLFFFISGLLAAQAVRKPLDRTRRRTSGLVYLYLLWSAIQVVHLFYSLPGRGASAPDIYDVVASFLFPTGLWYFWALVVFFLVSRLLVVVLRDRSIWALPAIAALAVVSPLVDQATDGIINSEFGAVFFGAACANFVWFYLGLHVRHGALDFVAHATWRKALAASVGYVVLYLVVAALGLATELRWLLSAVVLYAALQLLGLPSYRGRIGRSLAAVGRRTLPVYASQWIALHLLAKLIVEYPSLAPLGPHAVVASIATPVFALAIVALTWWIGGLVLRSPLSWLFDPPQWLVRPRGARSRRDDVSRHTEEGAPKGRS</sequence>
<feature type="transmembrane region" description="Helical" evidence="8">
    <location>
        <begin position="255"/>
        <end position="274"/>
    </location>
</feature>
<evidence type="ECO:0000256" key="2">
    <source>
        <dbReference type="ARBA" id="ARBA00007400"/>
    </source>
</evidence>
<comment type="subcellular location">
    <subcellularLocation>
        <location evidence="1">Cell membrane</location>
        <topology evidence="1">Multi-pass membrane protein</topology>
    </subcellularLocation>
</comment>
<feature type="compositionally biased region" description="Basic residues" evidence="7">
    <location>
        <begin position="1"/>
        <end position="11"/>
    </location>
</feature>
<keyword evidence="4 8" id="KW-0812">Transmembrane</keyword>
<dbReference type="OrthoDB" id="4394033at2"/>
<feature type="transmembrane region" description="Helical" evidence="8">
    <location>
        <begin position="121"/>
        <end position="140"/>
    </location>
</feature>
<feature type="transmembrane region" description="Helical" evidence="8">
    <location>
        <begin position="280"/>
        <end position="299"/>
    </location>
</feature>
<feature type="transmembrane region" description="Helical" evidence="8">
    <location>
        <begin position="57"/>
        <end position="76"/>
    </location>
</feature>
<feature type="compositionally biased region" description="Basic and acidic residues" evidence="7">
    <location>
        <begin position="393"/>
        <end position="411"/>
    </location>
</feature>
<evidence type="ECO:0000256" key="6">
    <source>
        <dbReference type="ARBA" id="ARBA00023136"/>
    </source>
</evidence>
<dbReference type="GO" id="GO:0005886">
    <property type="term" value="C:plasma membrane"/>
    <property type="evidence" value="ECO:0007669"/>
    <property type="project" value="UniProtKB-SubCell"/>
</dbReference>
<reference evidence="10 11" key="1">
    <citation type="submission" date="2018-05" db="EMBL/GenBank/DDBJ databases">
        <title>Amnibacterium sp. M8JJ-5, whole genome shotgun sequence.</title>
        <authorList>
            <person name="Tuo L."/>
        </authorList>
    </citation>
    <scope>NUCLEOTIDE SEQUENCE [LARGE SCALE GENOMIC DNA]</scope>
    <source>
        <strain evidence="10 11">M8JJ-5</strain>
    </source>
</reference>
<keyword evidence="3" id="KW-1003">Cell membrane</keyword>
<feature type="transmembrane region" description="Helical" evidence="8">
    <location>
        <begin position="218"/>
        <end position="235"/>
    </location>
</feature>
<dbReference type="PANTHER" id="PTHR40074:SF2">
    <property type="entry name" value="O-ACETYLTRANSFERASE WECH"/>
    <property type="match status" value="1"/>
</dbReference>
<dbReference type="PANTHER" id="PTHR40074">
    <property type="entry name" value="O-ACETYLTRANSFERASE WECH"/>
    <property type="match status" value="1"/>
</dbReference>
<comment type="caution">
    <text evidence="10">The sequence shown here is derived from an EMBL/GenBank/DDBJ whole genome shotgun (WGS) entry which is preliminary data.</text>
</comment>
<keyword evidence="6 8" id="KW-0472">Membrane</keyword>
<dbReference type="Pfam" id="PF01757">
    <property type="entry name" value="Acyl_transf_3"/>
    <property type="match status" value="1"/>
</dbReference>
<feature type="transmembrane region" description="Helical" evidence="8">
    <location>
        <begin position="88"/>
        <end position="109"/>
    </location>
</feature>
<feature type="transmembrane region" description="Helical" evidence="8">
    <location>
        <begin position="152"/>
        <end position="177"/>
    </location>
</feature>
<dbReference type="InterPro" id="IPR002656">
    <property type="entry name" value="Acyl_transf_3_dom"/>
</dbReference>
<evidence type="ECO:0000256" key="1">
    <source>
        <dbReference type="ARBA" id="ARBA00004651"/>
    </source>
</evidence>
<proteinExistence type="inferred from homology"/>
<evidence type="ECO:0000256" key="3">
    <source>
        <dbReference type="ARBA" id="ARBA00022475"/>
    </source>
</evidence>
<feature type="transmembrane region" description="Helical" evidence="8">
    <location>
        <begin position="345"/>
        <end position="371"/>
    </location>
</feature>
<keyword evidence="5 8" id="KW-1133">Transmembrane helix</keyword>
<feature type="region of interest" description="Disordered" evidence="7">
    <location>
        <begin position="392"/>
        <end position="411"/>
    </location>
</feature>
<dbReference type="GO" id="GO:0009246">
    <property type="term" value="P:enterobacterial common antigen biosynthetic process"/>
    <property type="evidence" value="ECO:0007669"/>
    <property type="project" value="TreeGrafter"/>
</dbReference>
<dbReference type="Proteomes" id="UP000244893">
    <property type="component" value="Unassembled WGS sequence"/>
</dbReference>
<comment type="similarity">
    <text evidence="2">Belongs to the acyltransferase 3 family.</text>
</comment>